<sequence>MVATRPISPKLPLVPSEPSRQFSRNWSDYVTTRPSPLRQSFSAYDFEEDDALDCEDMKLVPVIHESDDGQQFESFDHQQRGDCEDDDSFEAQCLRMSYRPTVAKFEPKGISRVEEFRGLLDPEDRNRWWNEHMAVPVFEDDSDENV</sequence>
<reference evidence="1" key="1">
    <citation type="submission" date="2023-04" db="EMBL/GenBank/DDBJ databases">
        <title>Draft Genome sequencing of Naganishia species isolated from polar environments using Oxford Nanopore Technology.</title>
        <authorList>
            <person name="Leo P."/>
            <person name="Venkateswaran K."/>
        </authorList>
    </citation>
    <scope>NUCLEOTIDE SEQUENCE</scope>
    <source>
        <strain evidence="1">MNA-CCFEE 5261</strain>
    </source>
</reference>
<dbReference type="EMBL" id="JASBWR010000004">
    <property type="protein sequence ID" value="KAJ9112596.1"/>
    <property type="molecule type" value="Genomic_DNA"/>
</dbReference>
<proteinExistence type="predicted"/>
<name>A0ACC2WMC0_9TREE</name>
<accession>A0ACC2WMC0</accession>
<keyword evidence="2" id="KW-1185">Reference proteome</keyword>
<comment type="caution">
    <text evidence="1">The sequence shown here is derived from an EMBL/GenBank/DDBJ whole genome shotgun (WGS) entry which is preliminary data.</text>
</comment>
<organism evidence="1 2">
    <name type="scientific">Naganishia cerealis</name>
    <dbReference type="NCBI Taxonomy" id="610337"/>
    <lineage>
        <taxon>Eukaryota</taxon>
        <taxon>Fungi</taxon>
        <taxon>Dikarya</taxon>
        <taxon>Basidiomycota</taxon>
        <taxon>Agaricomycotina</taxon>
        <taxon>Tremellomycetes</taxon>
        <taxon>Filobasidiales</taxon>
        <taxon>Filobasidiaceae</taxon>
        <taxon>Naganishia</taxon>
    </lineage>
</organism>
<gene>
    <name evidence="1" type="ORF">QFC19_000615</name>
</gene>
<evidence type="ECO:0000313" key="1">
    <source>
        <dbReference type="EMBL" id="KAJ9112596.1"/>
    </source>
</evidence>
<dbReference type="Proteomes" id="UP001241377">
    <property type="component" value="Unassembled WGS sequence"/>
</dbReference>
<protein>
    <submittedName>
        <fullName evidence="1">Uncharacterized protein</fullName>
    </submittedName>
</protein>
<evidence type="ECO:0000313" key="2">
    <source>
        <dbReference type="Proteomes" id="UP001241377"/>
    </source>
</evidence>